<protein>
    <submittedName>
        <fullName evidence="1">Uncharacterized protein</fullName>
    </submittedName>
</protein>
<sequence length="64" mass="7607">MTDLLQQKRRMNWYNQEKVNNMSFGDSEWPEACKILDDPDIPKEVKEKTLDDYIAQLFNRAGVE</sequence>
<dbReference type="KEGG" id="mmil:sm9_1130"/>
<keyword evidence="2" id="KW-1185">Reference proteome</keyword>
<evidence type="ECO:0000313" key="1">
    <source>
        <dbReference type="EMBL" id="ALT68914.1"/>
    </source>
</evidence>
<reference evidence="1 2" key="1">
    <citation type="submission" date="2015-04" db="EMBL/GenBank/DDBJ databases">
        <title>The complete genome sequence of the rumen methanogen Methanobrevibacter millerae SM9.</title>
        <authorList>
            <person name="Leahy S.C."/>
            <person name="Kelly W.J."/>
            <person name="Pacheco D.M."/>
            <person name="Li D."/>
            <person name="Altermann E."/>
            <person name="Attwood G.T."/>
        </authorList>
    </citation>
    <scope>NUCLEOTIDE SEQUENCE [LARGE SCALE GENOMIC DNA]</scope>
    <source>
        <strain evidence="1 2">SM9</strain>
    </source>
</reference>
<dbReference type="GeneID" id="26736092"/>
<dbReference type="RefSeq" id="WP_058739194.1">
    <property type="nucleotide sequence ID" value="NZ_CP011266.1"/>
</dbReference>
<accession>A0A0U2V362</accession>
<organism evidence="1 2">
    <name type="scientific">Methanobrevibacter millerae</name>
    <dbReference type="NCBI Taxonomy" id="230361"/>
    <lineage>
        <taxon>Archaea</taxon>
        <taxon>Methanobacteriati</taxon>
        <taxon>Methanobacteriota</taxon>
        <taxon>Methanomada group</taxon>
        <taxon>Methanobacteria</taxon>
        <taxon>Methanobacteriales</taxon>
        <taxon>Methanobacteriaceae</taxon>
        <taxon>Methanobrevibacter</taxon>
    </lineage>
</organism>
<dbReference type="EMBL" id="CP011266">
    <property type="protein sequence ID" value="ALT68914.1"/>
    <property type="molecule type" value="Genomic_DNA"/>
</dbReference>
<gene>
    <name evidence="1" type="ORF">sm9_1130</name>
</gene>
<proteinExistence type="predicted"/>
<dbReference type="AlphaFoldDB" id="A0A0U2V362"/>
<dbReference type="PATRIC" id="fig|230361.4.peg.1167"/>
<evidence type="ECO:0000313" key="2">
    <source>
        <dbReference type="Proteomes" id="UP000067738"/>
    </source>
</evidence>
<dbReference type="Proteomes" id="UP000067738">
    <property type="component" value="Chromosome"/>
</dbReference>
<name>A0A0U2V362_9EURY</name>